<dbReference type="Pfam" id="PF03050">
    <property type="entry name" value="DDE_Tnp_IS66"/>
    <property type="match status" value="1"/>
</dbReference>
<dbReference type="EMBL" id="CP030050">
    <property type="protein sequence ID" value="QOZ66647.1"/>
    <property type="molecule type" value="Genomic_DNA"/>
</dbReference>
<dbReference type="Proteomes" id="UP000594015">
    <property type="component" value="Chromosome"/>
</dbReference>
<dbReference type="RefSeq" id="WP_194483007.1">
    <property type="nucleotide sequence ID" value="NZ_CP030050.1"/>
</dbReference>
<protein>
    <submittedName>
        <fullName evidence="6">IS66 family transposase</fullName>
    </submittedName>
</protein>
<feature type="domain" description="Transposase IS66 central" evidence="2">
    <location>
        <begin position="183"/>
        <end position="485"/>
    </location>
</feature>
<evidence type="ECO:0000259" key="3">
    <source>
        <dbReference type="Pfam" id="PF13005"/>
    </source>
</evidence>
<evidence type="ECO:0000256" key="1">
    <source>
        <dbReference type="SAM" id="Coils"/>
    </source>
</evidence>
<gene>
    <name evidence="6" type="ORF">WN72_09945</name>
</gene>
<evidence type="ECO:0000313" key="6">
    <source>
        <dbReference type="EMBL" id="QOZ66647.1"/>
    </source>
</evidence>
<feature type="domain" description="Transposase IS66 C-terminal" evidence="5">
    <location>
        <begin position="492"/>
        <end position="529"/>
    </location>
</feature>
<dbReference type="Pfam" id="PF13817">
    <property type="entry name" value="DDE_Tnp_IS66_C"/>
    <property type="match status" value="1"/>
</dbReference>
<dbReference type="NCBIfam" id="NF033517">
    <property type="entry name" value="transpos_IS66"/>
    <property type="match status" value="1"/>
</dbReference>
<evidence type="ECO:0000313" key="7">
    <source>
        <dbReference type="Proteomes" id="UP000594015"/>
    </source>
</evidence>
<dbReference type="InterPro" id="IPR024474">
    <property type="entry name" value="Znf_dom_IS66"/>
</dbReference>
<dbReference type="Pfam" id="PF13005">
    <property type="entry name" value="zf-IS66"/>
    <property type="match status" value="1"/>
</dbReference>
<dbReference type="InterPro" id="IPR052344">
    <property type="entry name" value="Transposase-related"/>
</dbReference>
<dbReference type="KEGG" id="barh:WN72_09945"/>
<dbReference type="PANTHER" id="PTHR33678:SF1">
    <property type="entry name" value="BLL1576 PROTEIN"/>
    <property type="match status" value="1"/>
</dbReference>
<dbReference type="InterPro" id="IPR039552">
    <property type="entry name" value="IS66_C"/>
</dbReference>
<accession>A0AAE7NKI3</accession>
<keyword evidence="1" id="KW-0175">Coiled coil</keyword>
<dbReference type="PANTHER" id="PTHR33678">
    <property type="entry name" value="BLL1576 PROTEIN"/>
    <property type="match status" value="1"/>
</dbReference>
<dbReference type="InterPro" id="IPR004291">
    <property type="entry name" value="Transposase_IS66_central"/>
</dbReference>
<organism evidence="6 7">
    <name type="scientific">Bradyrhizobium arachidis</name>
    <dbReference type="NCBI Taxonomy" id="858423"/>
    <lineage>
        <taxon>Bacteria</taxon>
        <taxon>Pseudomonadati</taxon>
        <taxon>Pseudomonadota</taxon>
        <taxon>Alphaproteobacteria</taxon>
        <taxon>Hyphomicrobiales</taxon>
        <taxon>Nitrobacteraceae</taxon>
        <taxon>Bradyrhizobium</taxon>
    </lineage>
</organism>
<name>A0AAE7NKI3_9BRAD</name>
<feature type="domain" description="Transposase IS66 zinc-finger binding" evidence="3">
    <location>
        <begin position="126"/>
        <end position="169"/>
    </location>
</feature>
<proteinExistence type="predicted"/>
<feature type="coiled-coil region" evidence="1">
    <location>
        <begin position="59"/>
        <end position="86"/>
    </location>
</feature>
<evidence type="ECO:0000259" key="2">
    <source>
        <dbReference type="Pfam" id="PF03050"/>
    </source>
</evidence>
<evidence type="ECO:0000259" key="4">
    <source>
        <dbReference type="Pfam" id="PF13007"/>
    </source>
</evidence>
<feature type="domain" description="Transposase TnpC homeodomain" evidence="4">
    <location>
        <begin position="42"/>
        <end position="119"/>
    </location>
</feature>
<sequence>MGDGPQKLPEDIEALQAALLATRAELASVRAQQSDDHALIAHLKLQIEKLNRDRYGPRSERTARLLDQLELTLEELEASATEDELAAEMAAAKTTKVASFTRKRPSRQPFPDHLPRERVLVPGPVACACCGGARLSKLGEDITETLEVIPKSWKVIQHVREKFSCRDCEKISQSPAPFHVIDRGWAGPSLLAMVLFDKFGQHQPLNRQAERYGKEGVPISLSTLADQVGGCTVALTPLFRHLEAHVLSAERLHGDDTTVPVLAKGKTDTGRIWVYVRDDKPFGGQAPPGAVFYYSRDRAGEHPQAHLAGYNGIFQADAYGGYGKLYDPSRNVGPILEAACWVHARRPFFVMADLAENARRKVQGKKPAVISPLALEAVRRIDALFEIERGINGETPERRRAVRQELSAPLMADLKVWMREQRAKLSRRNDVAKAMDYMLKRWDAFTRFLDDGRICLSNNAAERALRGIALGRKSWLFCGSDRGGDRAAMMYSLIVTAKMNDVDPQAWLADVLARIAAHPVQRLDELLPWNWRDRNKQVNQAA</sequence>
<evidence type="ECO:0000259" key="5">
    <source>
        <dbReference type="Pfam" id="PF13817"/>
    </source>
</evidence>
<dbReference type="AlphaFoldDB" id="A0AAE7NKI3"/>
<dbReference type="Pfam" id="PF13007">
    <property type="entry name" value="LZ_Tnp_IS66"/>
    <property type="match status" value="1"/>
</dbReference>
<dbReference type="InterPro" id="IPR024463">
    <property type="entry name" value="Transposase_TnpC_homeodom"/>
</dbReference>
<reference evidence="6 7" key="1">
    <citation type="submission" date="2018-06" db="EMBL/GenBank/DDBJ databases">
        <title>Comparative genomics of Bradyrhizobium nodulating Arachidis hypogaea.</title>
        <authorList>
            <person name="Li Y."/>
        </authorList>
    </citation>
    <scope>NUCLEOTIDE SEQUENCE [LARGE SCALE GENOMIC DNA]</scope>
    <source>
        <strain evidence="6 7">CCBAU 051107</strain>
    </source>
</reference>